<dbReference type="PROSITE" id="PS51257">
    <property type="entry name" value="PROKAR_LIPOPROTEIN"/>
    <property type="match status" value="1"/>
</dbReference>
<evidence type="ECO:0000256" key="2">
    <source>
        <dbReference type="ARBA" id="ARBA00006275"/>
    </source>
</evidence>
<evidence type="ECO:0000259" key="6">
    <source>
        <dbReference type="Pfam" id="PF07980"/>
    </source>
</evidence>
<proteinExistence type="inferred from homology"/>
<evidence type="ECO:0000313" key="7">
    <source>
        <dbReference type="EMBL" id="SBW06486.1"/>
    </source>
</evidence>
<dbReference type="InterPro" id="IPR012944">
    <property type="entry name" value="SusD_RagB_dom"/>
</dbReference>
<reference evidence="7" key="1">
    <citation type="submission" date="2016-04" db="EMBL/GenBank/DDBJ databases">
        <authorList>
            <person name="Evans L.H."/>
            <person name="Alamgir A."/>
            <person name="Owens N."/>
            <person name="Weber N.D."/>
            <person name="Virtaneva K."/>
            <person name="Barbian K."/>
            <person name="Babar A."/>
            <person name="Rosenke K."/>
        </authorList>
    </citation>
    <scope>NUCLEOTIDE SEQUENCE</scope>
    <source>
        <strain evidence="7">86-2</strain>
    </source>
</reference>
<keyword evidence="3" id="KW-0732">Signal</keyword>
<accession>A0A212K4A2</accession>
<evidence type="ECO:0000256" key="1">
    <source>
        <dbReference type="ARBA" id="ARBA00004442"/>
    </source>
</evidence>
<dbReference type="Gene3D" id="1.25.40.390">
    <property type="match status" value="1"/>
</dbReference>
<dbReference type="AlphaFoldDB" id="A0A212K4A2"/>
<evidence type="ECO:0000256" key="4">
    <source>
        <dbReference type="ARBA" id="ARBA00023136"/>
    </source>
</evidence>
<comment type="subcellular location">
    <subcellularLocation>
        <location evidence="1">Cell outer membrane</location>
    </subcellularLocation>
</comment>
<dbReference type="SUPFAM" id="SSF48452">
    <property type="entry name" value="TPR-like"/>
    <property type="match status" value="1"/>
</dbReference>
<dbReference type="Pfam" id="PF07980">
    <property type="entry name" value="SusD_RagB"/>
    <property type="match status" value="1"/>
</dbReference>
<dbReference type="InterPro" id="IPR011990">
    <property type="entry name" value="TPR-like_helical_dom_sf"/>
</dbReference>
<dbReference type="EMBL" id="FLUL01000001">
    <property type="protein sequence ID" value="SBW06486.1"/>
    <property type="molecule type" value="Genomic_DNA"/>
</dbReference>
<dbReference type="RefSeq" id="WP_291030149.1">
    <property type="nucleotide sequence ID" value="NZ_CABTJG010000014.1"/>
</dbReference>
<comment type="similarity">
    <text evidence="2">Belongs to the SusD family.</text>
</comment>
<name>A0A212K4A2_9BACT</name>
<keyword evidence="5" id="KW-0998">Cell outer membrane</keyword>
<keyword evidence="4" id="KW-0472">Membrane</keyword>
<evidence type="ECO:0000256" key="5">
    <source>
        <dbReference type="ARBA" id="ARBA00023237"/>
    </source>
</evidence>
<evidence type="ECO:0000256" key="3">
    <source>
        <dbReference type="ARBA" id="ARBA00022729"/>
    </source>
</evidence>
<feature type="domain" description="RagB/SusD" evidence="6">
    <location>
        <begin position="270"/>
        <end position="458"/>
    </location>
</feature>
<gene>
    <name evidence="7" type="ORF">KL86DYS2_12982</name>
</gene>
<organism evidence="7">
    <name type="scientific">uncultured Dysgonomonas sp</name>
    <dbReference type="NCBI Taxonomy" id="206096"/>
    <lineage>
        <taxon>Bacteria</taxon>
        <taxon>Pseudomonadati</taxon>
        <taxon>Bacteroidota</taxon>
        <taxon>Bacteroidia</taxon>
        <taxon>Bacteroidales</taxon>
        <taxon>Dysgonomonadaceae</taxon>
        <taxon>Dysgonomonas</taxon>
        <taxon>environmental samples</taxon>
    </lineage>
</organism>
<protein>
    <recommendedName>
        <fullName evidence="6">RagB/SusD domain-containing protein</fullName>
    </recommendedName>
</protein>
<sequence>MKFYIYIISALLLLSSCSDWLNKEPENVLDVEGLDYTLTENMNQPLIGIYARMRGGSGLSFWGRLGLLSVRGDDINKGSSPSDQGELNYAKSFEYNQLGGYWALNSSWTGLYNLVLSCNSALVDLNRYNEYTTTEADKKLNTQYQAEVRFIRAFAYFQITRFWGDALLVTDNKEVLGTLNVTPRADIYKFINDEMDFCEANLPALRPNEMPLKGQVTKYTALALRAKANSDINNWDAVLSATNEIINSNKFELYPDFYDYFKKPGCLSNENLFELQYGLVGSTAIESDAWFAFQGPRNGFVGTNIEGGWGFMVPSASLEKLFQDRGETVRKETTFLYAGSTTKEGDVLKPSTAADGNDRVFNGKVYLPSTQLPEGRTGYGFGNNIRVMRYADILLLNAEAKVRKNENGDTPFNLVRTRAKMPTLTNVTLDQILEERRVELACEWGERFFDLVRTGKAAGTLPGFTEGKSEFYPIPQAQKDLNPNLK</sequence>
<dbReference type="GO" id="GO:0009279">
    <property type="term" value="C:cell outer membrane"/>
    <property type="evidence" value="ECO:0007669"/>
    <property type="project" value="UniProtKB-SubCell"/>
</dbReference>